<feature type="transmembrane region" description="Helical" evidence="1">
    <location>
        <begin position="80"/>
        <end position="97"/>
    </location>
</feature>
<reference evidence="2" key="1">
    <citation type="submission" date="2018-05" db="EMBL/GenBank/DDBJ databases">
        <authorList>
            <person name="Lanie J.A."/>
            <person name="Ng W.-L."/>
            <person name="Kazmierczak K.M."/>
            <person name="Andrzejewski T.M."/>
            <person name="Davidsen T.M."/>
            <person name="Wayne K.J."/>
            <person name="Tettelin H."/>
            <person name="Glass J.I."/>
            <person name="Rusch D."/>
            <person name="Podicherti R."/>
            <person name="Tsui H.-C.T."/>
            <person name="Winkler M.E."/>
        </authorList>
    </citation>
    <scope>NUCLEOTIDE SEQUENCE</scope>
</reference>
<dbReference type="EMBL" id="UINC01001039">
    <property type="protein sequence ID" value="SUZ68625.1"/>
    <property type="molecule type" value="Genomic_DNA"/>
</dbReference>
<feature type="transmembrane region" description="Helical" evidence="1">
    <location>
        <begin position="37"/>
        <end position="60"/>
    </location>
</feature>
<accession>A0A381PNN0</accession>
<sequence>MSDQHRGLRADVEALIVTLRSYVKQETVGPLQGLGRYVLFGLAGSLCFAVAAIFLTLAAIRSLQELTTTFEGRWSFVPHLAGIVVALIFFALALLAIKRDGRRRRDAR</sequence>
<evidence type="ECO:0000313" key="2">
    <source>
        <dbReference type="EMBL" id="SUZ68625.1"/>
    </source>
</evidence>
<dbReference type="AlphaFoldDB" id="A0A381PNN0"/>
<keyword evidence="1" id="KW-0472">Membrane</keyword>
<keyword evidence="1" id="KW-1133">Transmembrane helix</keyword>
<protein>
    <submittedName>
        <fullName evidence="2">Uncharacterized protein</fullName>
    </submittedName>
</protein>
<name>A0A381PNN0_9ZZZZ</name>
<evidence type="ECO:0000256" key="1">
    <source>
        <dbReference type="SAM" id="Phobius"/>
    </source>
</evidence>
<proteinExistence type="predicted"/>
<gene>
    <name evidence="2" type="ORF">METZ01_LOCUS21479</name>
</gene>
<organism evidence="2">
    <name type="scientific">marine metagenome</name>
    <dbReference type="NCBI Taxonomy" id="408172"/>
    <lineage>
        <taxon>unclassified sequences</taxon>
        <taxon>metagenomes</taxon>
        <taxon>ecological metagenomes</taxon>
    </lineage>
</organism>
<keyword evidence="1" id="KW-0812">Transmembrane</keyword>